<dbReference type="Gene3D" id="2.40.50.40">
    <property type="match status" value="1"/>
</dbReference>
<gene>
    <name evidence="5" type="ORF">DdX_00430</name>
</gene>
<dbReference type="InterPro" id="IPR000953">
    <property type="entry name" value="Chromo/chromo_shadow_dom"/>
</dbReference>
<dbReference type="SUPFAM" id="SSF54160">
    <property type="entry name" value="Chromo domain-like"/>
    <property type="match status" value="1"/>
</dbReference>
<dbReference type="Proteomes" id="UP001201812">
    <property type="component" value="Unassembled WGS sequence"/>
</dbReference>
<dbReference type="PANTHER" id="PTHR22812">
    <property type="entry name" value="CHROMOBOX PROTEIN"/>
    <property type="match status" value="1"/>
</dbReference>
<evidence type="ECO:0000313" key="5">
    <source>
        <dbReference type="EMBL" id="KAI1728263.1"/>
    </source>
</evidence>
<dbReference type="EMBL" id="JAKKPZ010000001">
    <property type="protein sequence ID" value="KAI1728263.1"/>
    <property type="molecule type" value="Genomic_DNA"/>
</dbReference>
<feature type="region of interest" description="Disordered" evidence="3">
    <location>
        <begin position="143"/>
        <end position="164"/>
    </location>
</feature>
<dbReference type="GO" id="GO:0005634">
    <property type="term" value="C:nucleus"/>
    <property type="evidence" value="ECO:0007669"/>
    <property type="project" value="UniProtKB-SubCell"/>
</dbReference>
<keyword evidence="2" id="KW-0539">Nucleus</keyword>
<evidence type="ECO:0000256" key="3">
    <source>
        <dbReference type="SAM" id="MobiDB-lite"/>
    </source>
</evidence>
<sequence length="325" mass="36775">MEPRSGSISASIILYGVYNLSLLYHTGTILETAIADQAASSHCIYLTVNVGLYGRDWVTRMRRIGQKQKLYDVEDIISKRITNAGKIEYKVQWKGFKTKTWEPVDNLDCSDLIQQYEVILIFKCHTGLNQLQEAAVRQNRNPIAPSSAMNRGKSMVKERPSRPQELCVAKDHRVSFVFANGKYENDPNVQQEDKLQATRAPSSTIRSKSMVKERSVRQSGRRLKTSMTTIPEFNSKKKNRDEAKRGKDTTKHNSKVDVGTQTNGQIVTMRIPAKHLDQTAEKIITLSRRLSQDRGGSVHQLNKDVVNNGRNIIGNKFGQENCPIQ</sequence>
<dbReference type="PROSITE" id="PS50013">
    <property type="entry name" value="CHROMO_2"/>
    <property type="match status" value="1"/>
</dbReference>
<protein>
    <submittedName>
        <fullName evidence="5">Chromo (CHRromatin organization MOdifier) domain-containing protein</fullName>
    </submittedName>
</protein>
<evidence type="ECO:0000256" key="2">
    <source>
        <dbReference type="ARBA" id="ARBA00023242"/>
    </source>
</evidence>
<dbReference type="InterPro" id="IPR023780">
    <property type="entry name" value="Chromo_domain"/>
</dbReference>
<comment type="subcellular location">
    <subcellularLocation>
        <location evidence="1">Nucleus</location>
    </subcellularLocation>
</comment>
<reference evidence="5" key="1">
    <citation type="submission" date="2022-01" db="EMBL/GenBank/DDBJ databases">
        <title>Genome Sequence Resource for Two Populations of Ditylenchus destructor, the Migratory Endoparasitic Phytonematode.</title>
        <authorList>
            <person name="Zhang H."/>
            <person name="Lin R."/>
            <person name="Xie B."/>
        </authorList>
    </citation>
    <scope>NUCLEOTIDE SEQUENCE</scope>
    <source>
        <strain evidence="5">BazhouSP</strain>
    </source>
</reference>
<dbReference type="AlphaFoldDB" id="A0AAD4NJW5"/>
<name>A0AAD4NJW5_9BILA</name>
<evidence type="ECO:0000259" key="4">
    <source>
        <dbReference type="PROSITE" id="PS50013"/>
    </source>
</evidence>
<comment type="caution">
    <text evidence="5">The sequence shown here is derived from an EMBL/GenBank/DDBJ whole genome shotgun (WGS) entry which is preliminary data.</text>
</comment>
<dbReference type="Pfam" id="PF00385">
    <property type="entry name" value="Chromo"/>
    <property type="match status" value="1"/>
</dbReference>
<feature type="compositionally biased region" description="Basic and acidic residues" evidence="3">
    <location>
        <begin position="155"/>
        <end position="164"/>
    </location>
</feature>
<dbReference type="InterPro" id="IPR016197">
    <property type="entry name" value="Chromo-like_dom_sf"/>
</dbReference>
<dbReference type="InterPro" id="IPR051219">
    <property type="entry name" value="Heterochromatin_chromo-domain"/>
</dbReference>
<proteinExistence type="predicted"/>
<evidence type="ECO:0000313" key="6">
    <source>
        <dbReference type="Proteomes" id="UP001201812"/>
    </source>
</evidence>
<feature type="domain" description="Chromo" evidence="4">
    <location>
        <begin position="71"/>
        <end position="117"/>
    </location>
</feature>
<keyword evidence="6" id="KW-1185">Reference proteome</keyword>
<accession>A0AAD4NJW5</accession>
<organism evidence="5 6">
    <name type="scientific">Ditylenchus destructor</name>
    <dbReference type="NCBI Taxonomy" id="166010"/>
    <lineage>
        <taxon>Eukaryota</taxon>
        <taxon>Metazoa</taxon>
        <taxon>Ecdysozoa</taxon>
        <taxon>Nematoda</taxon>
        <taxon>Chromadorea</taxon>
        <taxon>Rhabditida</taxon>
        <taxon>Tylenchina</taxon>
        <taxon>Tylenchomorpha</taxon>
        <taxon>Sphaerularioidea</taxon>
        <taxon>Anguinidae</taxon>
        <taxon>Anguininae</taxon>
        <taxon>Ditylenchus</taxon>
    </lineage>
</organism>
<feature type="region of interest" description="Disordered" evidence="3">
    <location>
        <begin position="192"/>
        <end position="257"/>
    </location>
</feature>
<dbReference type="SMART" id="SM00298">
    <property type="entry name" value="CHROMO"/>
    <property type="match status" value="1"/>
</dbReference>
<feature type="compositionally biased region" description="Basic and acidic residues" evidence="3">
    <location>
        <begin position="239"/>
        <end position="255"/>
    </location>
</feature>
<evidence type="ECO:0000256" key="1">
    <source>
        <dbReference type="ARBA" id="ARBA00004123"/>
    </source>
</evidence>